<proteinExistence type="predicted"/>
<dbReference type="Proteomes" id="UP000323732">
    <property type="component" value="Unassembled WGS sequence"/>
</dbReference>
<evidence type="ECO:0000313" key="1">
    <source>
        <dbReference type="EMBL" id="TYS59450.1"/>
    </source>
</evidence>
<dbReference type="AlphaFoldDB" id="A0A5D4S8B0"/>
<dbReference type="PIRSF" id="PIRSF016897">
    <property type="entry name" value="GlpP"/>
    <property type="match status" value="1"/>
</dbReference>
<dbReference type="InterPro" id="IPR006699">
    <property type="entry name" value="GlpP"/>
</dbReference>
<dbReference type="SUPFAM" id="SSF110391">
    <property type="entry name" value="GlpP-like"/>
    <property type="match status" value="1"/>
</dbReference>
<organism evidence="1 2">
    <name type="scientific">Bacillus infantis</name>
    <dbReference type="NCBI Taxonomy" id="324767"/>
    <lineage>
        <taxon>Bacteria</taxon>
        <taxon>Bacillati</taxon>
        <taxon>Bacillota</taxon>
        <taxon>Bacilli</taxon>
        <taxon>Bacillales</taxon>
        <taxon>Bacillaceae</taxon>
        <taxon>Bacillus</taxon>
    </lineage>
</organism>
<dbReference type="InterPro" id="IPR013785">
    <property type="entry name" value="Aldolase_TIM"/>
</dbReference>
<dbReference type="PANTHER" id="PTHR35787">
    <property type="entry name" value="GLYCEROL UPTAKE OPERON ANTITERMINATOR REGULATORY PROTEIN"/>
    <property type="match status" value="1"/>
</dbReference>
<dbReference type="RefSeq" id="WP_148950952.1">
    <property type="nucleotide sequence ID" value="NZ_VTES01000008.1"/>
</dbReference>
<sequence length="225" mass="24852">MVAALAEKAKFLERVEACRKIAAVKEPCGIEKAIRHKDKISAVFLMTGNIMSVKNYADLFRKEGLPVFIHIEKIGGLSLNNEGLDFIADYVKPLGIVTTKPGLAAKAKKRRLMVIQRVFMIDSEVYDHVLELGGPDGPDMIEIMPSRLPHIIQSLSEKLPVPVITGGLLTEREHAEESLSCGAVAVTTSNTGIWKEDLSKTGQKKRECLFNKDLQFHNTILAKGM</sequence>
<gene>
    <name evidence="1" type="ORF">FZD47_22390</name>
</gene>
<dbReference type="GO" id="GO:0006355">
    <property type="term" value="P:regulation of DNA-templated transcription"/>
    <property type="evidence" value="ECO:0007669"/>
    <property type="project" value="InterPro"/>
</dbReference>
<comment type="caution">
    <text evidence="1">The sequence shown here is derived from an EMBL/GenBank/DDBJ whole genome shotgun (WGS) entry which is preliminary data.</text>
</comment>
<dbReference type="Gene3D" id="3.20.20.70">
    <property type="entry name" value="Aldolase class I"/>
    <property type="match status" value="1"/>
</dbReference>
<protein>
    <submittedName>
        <fullName evidence="1">Glycerol-3-phosphate responsive antiterminator</fullName>
    </submittedName>
</protein>
<reference evidence="1 2" key="1">
    <citation type="submission" date="2019-08" db="EMBL/GenBank/DDBJ databases">
        <title>Bacillus genomes from the desert of Cuatro Cienegas, Coahuila.</title>
        <authorList>
            <person name="Olmedo-Alvarez G."/>
        </authorList>
    </citation>
    <scope>NUCLEOTIDE SEQUENCE [LARGE SCALE GENOMIC DNA]</scope>
    <source>
        <strain evidence="1 2">CH37_1T</strain>
    </source>
</reference>
<name>A0A5D4S8B0_9BACI</name>
<accession>A0A5D4S8B0</accession>
<dbReference type="Pfam" id="PF04309">
    <property type="entry name" value="G3P_antiterm"/>
    <property type="match status" value="1"/>
</dbReference>
<dbReference type="EMBL" id="VTES01000008">
    <property type="protein sequence ID" value="TYS59450.1"/>
    <property type="molecule type" value="Genomic_DNA"/>
</dbReference>
<dbReference type="PANTHER" id="PTHR35787:SF1">
    <property type="entry name" value="GLYCEROL UPTAKE OPERON ANTITERMINATOR REGULATORY PROTEIN"/>
    <property type="match status" value="1"/>
</dbReference>
<dbReference type="GO" id="GO:0006071">
    <property type="term" value="P:glycerol metabolic process"/>
    <property type="evidence" value="ECO:0007669"/>
    <property type="project" value="InterPro"/>
</dbReference>
<evidence type="ECO:0000313" key="2">
    <source>
        <dbReference type="Proteomes" id="UP000323732"/>
    </source>
</evidence>